<dbReference type="HOGENOM" id="CLU_019796_1_0_0"/>
<evidence type="ECO:0000313" key="4">
    <source>
        <dbReference type="EMBL" id="ACZ42235.1"/>
    </source>
</evidence>
<keyword evidence="1" id="KW-0560">Oxidoreductase</keyword>
<reference evidence="5" key="1">
    <citation type="journal article" date="2010" name="Stand. Genomic Sci.">
        <title>Complete genome sequence of 'Thermobaculum terrenum' type strain (YNP1).</title>
        <authorList>
            <person name="Kiss H."/>
            <person name="Cleland D."/>
            <person name="Lapidus A."/>
            <person name="Lucas S."/>
            <person name="Glavina Del Rio T."/>
            <person name="Nolan M."/>
            <person name="Tice H."/>
            <person name="Han C."/>
            <person name="Goodwin L."/>
            <person name="Pitluck S."/>
            <person name="Liolios K."/>
            <person name="Ivanova N."/>
            <person name="Mavromatis K."/>
            <person name="Ovchinnikova G."/>
            <person name="Pati A."/>
            <person name="Chen A."/>
            <person name="Palaniappan K."/>
            <person name="Land M."/>
            <person name="Hauser L."/>
            <person name="Chang Y."/>
            <person name="Jeffries C."/>
            <person name="Lu M."/>
            <person name="Brettin T."/>
            <person name="Detter J."/>
            <person name="Goker M."/>
            <person name="Tindall B."/>
            <person name="Beck B."/>
            <person name="McDermott T."/>
            <person name="Woyke T."/>
            <person name="Bristow J."/>
            <person name="Eisen J."/>
            <person name="Markowitz V."/>
            <person name="Hugenholtz P."/>
            <person name="Kyrpides N."/>
            <person name="Klenk H."/>
            <person name="Cheng J."/>
        </authorList>
    </citation>
    <scope>NUCLEOTIDE SEQUENCE [LARGE SCALE GENOMIC DNA]</scope>
    <source>
        <strain evidence="5">ATCC BAA-798 / YNP1</strain>
    </source>
</reference>
<dbReference type="eggNOG" id="COG0111">
    <property type="taxonomic scope" value="Bacteria"/>
</dbReference>
<accession>D1CBS0</accession>
<dbReference type="EMBL" id="CP001825">
    <property type="protein sequence ID" value="ACZ42235.1"/>
    <property type="molecule type" value="Genomic_DNA"/>
</dbReference>
<keyword evidence="2" id="KW-0520">NAD</keyword>
<dbReference type="Proteomes" id="UP000000323">
    <property type="component" value="Chromosome 1"/>
</dbReference>
<dbReference type="RefSeq" id="WP_012875270.1">
    <property type="nucleotide sequence ID" value="NC_013525.1"/>
</dbReference>
<dbReference type="OrthoDB" id="4324715at2"/>
<dbReference type="KEGG" id="ttr:Tter_1328"/>
<dbReference type="SUPFAM" id="SSF52283">
    <property type="entry name" value="Formate/glycerate dehydrogenase catalytic domain-like"/>
    <property type="match status" value="1"/>
</dbReference>
<dbReference type="Pfam" id="PF02826">
    <property type="entry name" value="2-Hacid_dh_C"/>
    <property type="match status" value="1"/>
</dbReference>
<evidence type="ECO:0000259" key="3">
    <source>
        <dbReference type="Pfam" id="PF02826"/>
    </source>
</evidence>
<name>D1CBS0_THET1</name>
<keyword evidence="5" id="KW-1185">Reference proteome</keyword>
<dbReference type="SUPFAM" id="SSF51735">
    <property type="entry name" value="NAD(P)-binding Rossmann-fold domains"/>
    <property type="match status" value="1"/>
</dbReference>
<dbReference type="CDD" id="cd05300">
    <property type="entry name" value="2-Hacid_dh_1"/>
    <property type="match status" value="1"/>
</dbReference>
<dbReference type="GO" id="GO:0051287">
    <property type="term" value="F:NAD binding"/>
    <property type="evidence" value="ECO:0007669"/>
    <property type="project" value="InterPro"/>
</dbReference>
<feature type="domain" description="D-isomer specific 2-hydroxyacid dehydrogenase NAD-binding" evidence="3">
    <location>
        <begin position="114"/>
        <end position="292"/>
    </location>
</feature>
<dbReference type="PANTHER" id="PTHR43333:SF1">
    <property type="entry name" value="D-ISOMER SPECIFIC 2-HYDROXYACID DEHYDROGENASE NAD-BINDING DOMAIN-CONTAINING PROTEIN"/>
    <property type="match status" value="1"/>
</dbReference>
<dbReference type="InterPro" id="IPR036291">
    <property type="entry name" value="NAD(P)-bd_dom_sf"/>
</dbReference>
<dbReference type="PANTHER" id="PTHR43333">
    <property type="entry name" value="2-HACID_DH_C DOMAIN-CONTAINING PROTEIN"/>
    <property type="match status" value="1"/>
</dbReference>
<dbReference type="InterPro" id="IPR006140">
    <property type="entry name" value="D-isomer_DH_NAD-bd"/>
</dbReference>
<organism evidence="4 5">
    <name type="scientific">Thermobaculum terrenum (strain ATCC BAA-798 / CCMEE 7001 / YNP1)</name>
    <dbReference type="NCBI Taxonomy" id="525904"/>
    <lineage>
        <taxon>Bacteria</taxon>
        <taxon>Bacillati</taxon>
        <taxon>Chloroflexota</taxon>
        <taxon>Chloroflexia</taxon>
        <taxon>Candidatus Thermobaculales</taxon>
        <taxon>Candidatus Thermobaculaceae</taxon>
        <taxon>Thermobaculum</taxon>
    </lineage>
</organism>
<evidence type="ECO:0000256" key="2">
    <source>
        <dbReference type="ARBA" id="ARBA00023027"/>
    </source>
</evidence>
<dbReference type="Gene3D" id="3.40.50.720">
    <property type="entry name" value="NAD(P)-binding Rossmann-like Domain"/>
    <property type="match status" value="2"/>
</dbReference>
<protein>
    <submittedName>
        <fullName evidence="4">D-isomer specific 2-hydroxyacid dehydrogenase NAD-binding protein</fullName>
    </submittedName>
</protein>
<proteinExistence type="predicted"/>
<evidence type="ECO:0000313" key="5">
    <source>
        <dbReference type="Proteomes" id="UP000000323"/>
    </source>
</evidence>
<dbReference type="GO" id="GO:0016491">
    <property type="term" value="F:oxidoreductase activity"/>
    <property type="evidence" value="ECO:0007669"/>
    <property type="project" value="UniProtKB-KW"/>
</dbReference>
<dbReference type="AlphaFoldDB" id="D1CBS0"/>
<evidence type="ECO:0000256" key="1">
    <source>
        <dbReference type="ARBA" id="ARBA00023002"/>
    </source>
</evidence>
<gene>
    <name evidence="4" type="ordered locus">Tter_1328</name>
</gene>
<dbReference type="STRING" id="525904.Tter_1328"/>
<sequence length="329" mass="36572">MCALLEGARPLFVFMPPQHDNSREWARRLSKDVPELEVVAPESFEEAARLLPQAVAAFGTIPRELLALAPNLKWLQAPAAAPPAGYYYQELVEHPVIVTNFRGIYNEHVATHAMAFVLAFARGFHRYIPLQLKHRWQPEPEHSGVVYLPEATALVIGVGGIGAEIARLCAAFGMRVVGVDARRQDMPPGVTRLHPPDVLDSLLSTADFVIMTVPHTPETEGMIHIKRLQLMKPSAFLINVGRGKTVVLKDLIKALHEGIIAGAGLDVFEEEPLPPDHPLWTTPNLLLTPHVAANGPYLNERRYSIILENARRFVSGRELINVVDKSKWY</sequence>